<name>A0ABX0M2K1_9BURK</name>
<evidence type="ECO:0000313" key="2">
    <source>
        <dbReference type="Proteomes" id="UP000819052"/>
    </source>
</evidence>
<reference evidence="1 2" key="1">
    <citation type="submission" date="2019-09" db="EMBL/GenBank/DDBJ databases">
        <title>Taxonomy of Antarctic Massilia spp.: description of Massilia rubra sp. nov., Massilia aquatica sp. nov., Massilia mucilaginosa sp. nov., Massilia frigida sp. nov. isolated from streams, lakes and regoliths.</title>
        <authorList>
            <person name="Holochova P."/>
            <person name="Sedlacek I."/>
            <person name="Kralova S."/>
            <person name="Maslanova I."/>
            <person name="Busse H.-J."/>
            <person name="Stankova E."/>
            <person name="Vrbovska V."/>
            <person name="Kovarovic V."/>
            <person name="Bartak M."/>
            <person name="Svec P."/>
            <person name="Pantucek R."/>
        </authorList>
    </citation>
    <scope>NUCLEOTIDE SEQUENCE [LARGE SCALE GENOMIC DNA]</scope>
    <source>
        <strain evidence="1 2">CCM 8693</strain>
    </source>
</reference>
<sequence>MCKLTDTMNLADVMGRLDETFDIADLNALIYHGNLVLSKAALGTGVAAAPIAQLSGKVSITVSTGSVPACSDELHYLPYLIALKYLLPIQITPDNLDMLAIIAAKHVELKEKLQVLSRVSSRTSEQAH</sequence>
<comment type="caution">
    <text evidence="1">The sequence shown here is derived from an EMBL/GenBank/DDBJ whole genome shotgun (WGS) entry which is preliminary data.</text>
</comment>
<evidence type="ECO:0000313" key="1">
    <source>
        <dbReference type="EMBL" id="NHZ41097.1"/>
    </source>
</evidence>
<keyword evidence="2" id="KW-1185">Reference proteome</keyword>
<accession>A0ABX0M2K1</accession>
<dbReference type="EMBL" id="VVIW01000006">
    <property type="protein sequence ID" value="NHZ41097.1"/>
    <property type="molecule type" value="Genomic_DNA"/>
</dbReference>
<gene>
    <name evidence="1" type="ORF">F1609_13165</name>
</gene>
<protein>
    <submittedName>
        <fullName evidence="1">Uncharacterized protein</fullName>
    </submittedName>
</protein>
<dbReference type="Proteomes" id="UP000819052">
    <property type="component" value="Unassembled WGS sequence"/>
</dbReference>
<organism evidence="1 2">
    <name type="scientific">Massilia aquatica</name>
    <dbReference type="NCBI Taxonomy" id="2609000"/>
    <lineage>
        <taxon>Bacteria</taxon>
        <taxon>Pseudomonadati</taxon>
        <taxon>Pseudomonadota</taxon>
        <taxon>Betaproteobacteria</taxon>
        <taxon>Burkholderiales</taxon>
        <taxon>Oxalobacteraceae</taxon>
        <taxon>Telluria group</taxon>
        <taxon>Massilia</taxon>
    </lineage>
</organism>
<proteinExistence type="predicted"/>